<dbReference type="InterPro" id="IPR005760">
    <property type="entry name" value="A/G_AdeGlyc_MutY"/>
</dbReference>
<dbReference type="PANTHER" id="PTHR42944">
    <property type="entry name" value="ADENINE DNA GLYCOSYLASE"/>
    <property type="match status" value="1"/>
</dbReference>
<keyword evidence="9" id="KW-0378">Hydrolase</keyword>
<dbReference type="InterPro" id="IPR029119">
    <property type="entry name" value="MutY_C"/>
</dbReference>
<dbReference type="Gene3D" id="1.10.340.30">
    <property type="entry name" value="Hypothetical protein, domain 2"/>
    <property type="match status" value="1"/>
</dbReference>
<dbReference type="Pfam" id="PF14815">
    <property type="entry name" value="NUDIX_4"/>
    <property type="match status" value="1"/>
</dbReference>
<evidence type="ECO:0000256" key="4">
    <source>
        <dbReference type="ARBA" id="ARBA00012045"/>
    </source>
</evidence>
<evidence type="ECO:0000256" key="12">
    <source>
        <dbReference type="ARBA" id="ARBA00023204"/>
    </source>
</evidence>
<comment type="cofactor">
    <cofactor evidence="14">
        <name>[4Fe-4S] cluster</name>
        <dbReference type="ChEBI" id="CHEBI:49883"/>
    </cofactor>
    <text evidence="14">Binds 1 [4Fe-4S] cluster.</text>
</comment>
<gene>
    <name evidence="16" type="primary">mutY</name>
    <name evidence="16" type="ORF">H8B04_10150</name>
</gene>
<dbReference type="NCBIfam" id="TIGR01084">
    <property type="entry name" value="mutY"/>
    <property type="match status" value="1"/>
</dbReference>
<evidence type="ECO:0000256" key="13">
    <source>
        <dbReference type="ARBA" id="ARBA00023295"/>
    </source>
</evidence>
<dbReference type="InterPro" id="IPR003265">
    <property type="entry name" value="HhH-GPD_domain"/>
</dbReference>
<reference evidence="16 17" key="1">
    <citation type="submission" date="2020-08" db="EMBL/GenBank/DDBJ databases">
        <title>Sphingobacterium sp. DN04309 isolated from aquaculture water.</title>
        <authorList>
            <person name="Zhang M."/>
        </authorList>
    </citation>
    <scope>NUCLEOTIDE SEQUENCE [LARGE SCALE GENOMIC DNA]</scope>
    <source>
        <strain evidence="16 17">DN04309</strain>
    </source>
</reference>
<keyword evidence="13 14" id="KW-0326">Glycosidase</keyword>
<protein>
    <recommendedName>
        <fullName evidence="5 14">Adenine DNA glycosylase</fullName>
        <ecNumber evidence="4 14">3.2.2.31</ecNumber>
    </recommendedName>
</protein>
<keyword evidence="8 14" id="KW-0227">DNA damage</keyword>
<keyword evidence="6" id="KW-0004">4Fe-4S</keyword>
<keyword evidence="12" id="KW-0234">DNA repair</keyword>
<dbReference type="Pfam" id="PF00730">
    <property type="entry name" value="HhH-GPD"/>
    <property type="match status" value="1"/>
</dbReference>
<evidence type="ECO:0000256" key="5">
    <source>
        <dbReference type="ARBA" id="ARBA00022023"/>
    </source>
</evidence>
<evidence type="ECO:0000256" key="10">
    <source>
        <dbReference type="ARBA" id="ARBA00023004"/>
    </source>
</evidence>
<sequence>MIIADELINWYRNNGRDLPWRHTKDPYIIWLSEIILQQTRVEQGMPYFYRFVESYPNVKAFAEAGEGELLRLWQGLGYYSRVRNMHKAAKMVMSDFECVFPTQYEEVIKLSGVGEYTAAAISSFSINEKKAVLDGNVFRVLSRYFGIDTPINSTSGKKQFLALANEVISDSHPGLYNQAIMDFGATVCKPKAPDCENCVLSLDCVALKNGLVANLPVKIKGKSSRNRYFHYFVVEKEGAYLFAKRGENDVWANMYEFPLIETQQEVSLEELKEQDEYKVYFGDVEIEEIGEPIKHILSHQNIYARFYRVVDEQNNIEKKPSWNYYNSDNLDKLAKHKLIFSFINKYFMN</sequence>
<comment type="function">
    <text evidence="2">Adenine glycosylase active on G-A mispairs. MutY also corrects error-prone DNA synthesis past GO lesions which are due to the oxidatively damaged form of guanine: 7,8-dihydro-8-oxoguanine (8-oxo-dGTP).</text>
</comment>
<comment type="catalytic activity">
    <reaction evidence="1 14">
        <text>Hydrolyzes free adenine bases from 7,8-dihydro-8-oxoguanine:adenine mismatched double-stranded DNA, leaving an apurinic site.</text>
        <dbReference type="EC" id="3.2.2.31"/>
    </reaction>
</comment>
<evidence type="ECO:0000256" key="9">
    <source>
        <dbReference type="ARBA" id="ARBA00022801"/>
    </source>
</evidence>
<dbReference type="CDD" id="cd00056">
    <property type="entry name" value="ENDO3c"/>
    <property type="match status" value="1"/>
</dbReference>
<evidence type="ECO:0000259" key="15">
    <source>
        <dbReference type="SMART" id="SM00478"/>
    </source>
</evidence>
<evidence type="ECO:0000256" key="14">
    <source>
        <dbReference type="RuleBase" id="RU365096"/>
    </source>
</evidence>
<dbReference type="PANTHER" id="PTHR42944:SF1">
    <property type="entry name" value="ADENINE DNA GLYCOSYLASE"/>
    <property type="match status" value="1"/>
</dbReference>
<dbReference type="InterPro" id="IPR015797">
    <property type="entry name" value="NUDIX_hydrolase-like_dom_sf"/>
</dbReference>
<keyword evidence="10 14" id="KW-0408">Iron</keyword>
<dbReference type="SUPFAM" id="SSF55811">
    <property type="entry name" value="Nudix"/>
    <property type="match status" value="1"/>
</dbReference>
<dbReference type="Gene3D" id="3.90.79.10">
    <property type="entry name" value="Nucleoside Triphosphate Pyrophosphohydrolase"/>
    <property type="match status" value="1"/>
</dbReference>
<evidence type="ECO:0000256" key="8">
    <source>
        <dbReference type="ARBA" id="ARBA00022763"/>
    </source>
</evidence>
<keyword evidence="17" id="KW-1185">Reference proteome</keyword>
<feature type="domain" description="HhH-GPD" evidence="15">
    <location>
        <begin position="35"/>
        <end position="186"/>
    </location>
</feature>
<name>A0ABR7YF90_9SPHI</name>
<dbReference type="SMART" id="SM00478">
    <property type="entry name" value="ENDO3c"/>
    <property type="match status" value="1"/>
</dbReference>
<dbReference type="InterPro" id="IPR011257">
    <property type="entry name" value="DNA_glycosylase"/>
</dbReference>
<dbReference type="Gene3D" id="1.10.1670.10">
    <property type="entry name" value="Helix-hairpin-Helix base-excision DNA repair enzymes (C-terminal)"/>
    <property type="match status" value="1"/>
</dbReference>
<evidence type="ECO:0000256" key="6">
    <source>
        <dbReference type="ARBA" id="ARBA00022485"/>
    </source>
</evidence>
<evidence type="ECO:0000313" key="16">
    <source>
        <dbReference type="EMBL" id="MBD1429931.1"/>
    </source>
</evidence>
<evidence type="ECO:0000256" key="2">
    <source>
        <dbReference type="ARBA" id="ARBA00002933"/>
    </source>
</evidence>
<dbReference type="SUPFAM" id="SSF48150">
    <property type="entry name" value="DNA-glycosylase"/>
    <property type="match status" value="1"/>
</dbReference>
<organism evidence="16 17">
    <name type="scientific">Sphingobacterium litopenaei</name>
    <dbReference type="NCBI Taxonomy" id="2763500"/>
    <lineage>
        <taxon>Bacteria</taxon>
        <taxon>Pseudomonadati</taxon>
        <taxon>Bacteroidota</taxon>
        <taxon>Sphingobacteriia</taxon>
        <taxon>Sphingobacteriales</taxon>
        <taxon>Sphingobacteriaceae</taxon>
        <taxon>Sphingobacterium</taxon>
    </lineage>
</organism>
<dbReference type="CDD" id="cd03431">
    <property type="entry name" value="NUDIX_DNA_Glycosylase_C-MutY"/>
    <property type="match status" value="1"/>
</dbReference>
<dbReference type="InterPro" id="IPR044298">
    <property type="entry name" value="MIG/MutY"/>
</dbReference>
<evidence type="ECO:0000313" key="17">
    <source>
        <dbReference type="Proteomes" id="UP000651271"/>
    </source>
</evidence>
<dbReference type="InterPro" id="IPR023170">
    <property type="entry name" value="HhH_base_excis_C"/>
</dbReference>
<accession>A0ABR7YF90</accession>
<evidence type="ECO:0000256" key="11">
    <source>
        <dbReference type="ARBA" id="ARBA00023014"/>
    </source>
</evidence>
<comment type="caution">
    <text evidence="16">The sequence shown here is derived from an EMBL/GenBank/DDBJ whole genome shotgun (WGS) entry which is preliminary data.</text>
</comment>
<evidence type="ECO:0000256" key="7">
    <source>
        <dbReference type="ARBA" id="ARBA00022723"/>
    </source>
</evidence>
<evidence type="ECO:0000256" key="1">
    <source>
        <dbReference type="ARBA" id="ARBA00000843"/>
    </source>
</evidence>
<dbReference type="EC" id="3.2.2.31" evidence="4 14"/>
<dbReference type="Proteomes" id="UP000651271">
    <property type="component" value="Unassembled WGS sequence"/>
</dbReference>
<comment type="similarity">
    <text evidence="3 14">Belongs to the Nth/MutY family.</text>
</comment>
<keyword evidence="7" id="KW-0479">Metal-binding</keyword>
<dbReference type="EMBL" id="JACOIJ010000017">
    <property type="protein sequence ID" value="MBD1429931.1"/>
    <property type="molecule type" value="Genomic_DNA"/>
</dbReference>
<dbReference type="RefSeq" id="WP_165292173.1">
    <property type="nucleotide sequence ID" value="NZ_JACOIJ010000017.1"/>
</dbReference>
<keyword evidence="11" id="KW-0411">Iron-sulfur</keyword>
<proteinExistence type="inferred from homology"/>
<evidence type="ECO:0000256" key="3">
    <source>
        <dbReference type="ARBA" id="ARBA00008343"/>
    </source>
</evidence>